<dbReference type="GO" id="GO:0005886">
    <property type="term" value="C:plasma membrane"/>
    <property type="evidence" value="ECO:0007669"/>
    <property type="project" value="UniProtKB-SubCell"/>
</dbReference>
<evidence type="ECO:0000256" key="2">
    <source>
        <dbReference type="ARBA" id="ARBA00022475"/>
    </source>
</evidence>
<evidence type="ECO:0000256" key="3">
    <source>
        <dbReference type="ARBA" id="ARBA00022679"/>
    </source>
</evidence>
<dbReference type="OrthoDB" id="5659754at2"/>
<dbReference type="RefSeq" id="WP_058510816.1">
    <property type="nucleotide sequence ID" value="NZ_LNYY01000019.1"/>
</dbReference>
<evidence type="ECO:0000256" key="8">
    <source>
        <dbReference type="SAM" id="Phobius"/>
    </source>
</evidence>
<comment type="similarity">
    <text evidence="7">Belongs to the glycosyltransferase 87 family.</text>
</comment>
<feature type="transmembrane region" description="Helical" evidence="8">
    <location>
        <begin position="125"/>
        <end position="158"/>
    </location>
</feature>
<evidence type="ECO:0000313" key="10">
    <source>
        <dbReference type="Proteomes" id="UP000054926"/>
    </source>
</evidence>
<comment type="subcellular location">
    <subcellularLocation>
        <location evidence="1">Cell membrane</location>
        <topology evidence="1">Multi-pass membrane protein</topology>
    </subcellularLocation>
</comment>
<keyword evidence="2" id="KW-1003">Cell membrane</keyword>
<evidence type="ECO:0000256" key="5">
    <source>
        <dbReference type="ARBA" id="ARBA00022989"/>
    </source>
</evidence>
<feature type="transmembrane region" description="Helical" evidence="8">
    <location>
        <begin position="407"/>
        <end position="427"/>
    </location>
</feature>
<feature type="transmembrane region" description="Helical" evidence="8">
    <location>
        <begin position="229"/>
        <end position="249"/>
    </location>
</feature>
<feature type="transmembrane region" description="Helical" evidence="8">
    <location>
        <begin position="310"/>
        <end position="328"/>
    </location>
</feature>
<proteinExistence type="inferred from homology"/>
<dbReference type="PATRIC" id="fig|947033.5.peg.2027"/>
<keyword evidence="3" id="KW-0808">Transferase</keyword>
<feature type="transmembrane region" description="Helical" evidence="8">
    <location>
        <begin position="89"/>
        <end position="113"/>
    </location>
</feature>
<feature type="transmembrane region" description="Helical" evidence="8">
    <location>
        <begin position="164"/>
        <end position="188"/>
    </location>
</feature>
<keyword evidence="4 8" id="KW-0812">Transmembrane</keyword>
<feature type="transmembrane region" description="Helical" evidence="8">
    <location>
        <begin position="7"/>
        <end position="25"/>
    </location>
</feature>
<feature type="transmembrane region" description="Helical" evidence="8">
    <location>
        <begin position="340"/>
        <end position="358"/>
    </location>
</feature>
<dbReference type="InterPro" id="IPR018584">
    <property type="entry name" value="GT87"/>
</dbReference>
<keyword evidence="6 8" id="KW-0472">Membrane</keyword>
<dbReference type="Proteomes" id="UP000054926">
    <property type="component" value="Unassembled WGS sequence"/>
</dbReference>
<evidence type="ECO:0000256" key="7">
    <source>
        <dbReference type="ARBA" id="ARBA00024033"/>
    </source>
</evidence>
<feature type="transmembrane region" description="Helical" evidence="8">
    <location>
        <begin position="195"/>
        <end position="217"/>
    </location>
</feature>
<reference evidence="9 10" key="1">
    <citation type="submission" date="2015-11" db="EMBL/GenBank/DDBJ databases">
        <title>Genomic analysis of 38 Legionella species identifies large and diverse effector repertoires.</title>
        <authorList>
            <person name="Burstein D."/>
            <person name="Amaro F."/>
            <person name="Zusman T."/>
            <person name="Lifshitz Z."/>
            <person name="Cohen O."/>
            <person name="Gilbert J.A."/>
            <person name="Pupko T."/>
            <person name="Shuman H.A."/>
            <person name="Segal G."/>
        </authorList>
    </citation>
    <scope>NUCLEOTIDE SEQUENCE [LARGE SCALE GENOMIC DNA]</scope>
    <source>
        <strain evidence="9 10">IMVS3376</strain>
    </source>
</reference>
<keyword evidence="10" id="KW-1185">Reference proteome</keyword>
<feature type="transmembrane region" description="Helical" evidence="8">
    <location>
        <begin position="364"/>
        <end position="386"/>
    </location>
</feature>
<evidence type="ECO:0008006" key="11">
    <source>
        <dbReference type="Google" id="ProtNLM"/>
    </source>
</evidence>
<sequence length="439" mass="51928">MSQRYQHICILVLLSFYCLLFYFIFKYYQRVDFSSFYLSSQALTQDENPYRNFYTTFLPSIKILPANLNPPFVLWGFGFLTQLSYSSALFVWVCMSFILGIIGITITFYYAFSKQFLQKNYINVYLLYFAFFPTLMNFVTLQFGCILLFLIMVGYYFYLNHRDYLAGISWGIIVAIKLFPALLFFYALKQGRKRVFAIMLVTVFIASLLPLLIHGPVIYEQYFRMMKGVFWYGDNWNASIYGYFFRLLWGGDKLPNMFYLKIVNLVYSVLFFILLLWYWRKLGPTESEPINHQPFCLTLAMMLLMSPFGWIYYFPLLVFPMILIWFVALTEQDASTKTIFIWLLCLFLINFPVDYVNSQDMSHLWVRISFFSCPFYGLLLLSYLLGTRKKIYGNNELQCIATKHYSISAMIVILIFGVLVPVIYYLIRLVNLTFNLPIT</sequence>
<keyword evidence="5 8" id="KW-1133">Transmembrane helix</keyword>
<comment type="caution">
    <text evidence="9">The sequence shown here is derived from an EMBL/GenBank/DDBJ whole genome shotgun (WGS) entry which is preliminary data.</text>
</comment>
<gene>
    <name evidence="9" type="ORF">Lste_1909</name>
</gene>
<dbReference type="AlphaFoldDB" id="A0A0W0ZHQ4"/>
<dbReference type="GO" id="GO:0016758">
    <property type="term" value="F:hexosyltransferase activity"/>
    <property type="evidence" value="ECO:0007669"/>
    <property type="project" value="InterPro"/>
</dbReference>
<dbReference type="Pfam" id="PF09594">
    <property type="entry name" value="GT87"/>
    <property type="match status" value="1"/>
</dbReference>
<evidence type="ECO:0000256" key="6">
    <source>
        <dbReference type="ARBA" id="ARBA00023136"/>
    </source>
</evidence>
<name>A0A0W0ZHQ4_9GAMM</name>
<organism evidence="9 10">
    <name type="scientific">Legionella steelei</name>
    <dbReference type="NCBI Taxonomy" id="947033"/>
    <lineage>
        <taxon>Bacteria</taxon>
        <taxon>Pseudomonadati</taxon>
        <taxon>Pseudomonadota</taxon>
        <taxon>Gammaproteobacteria</taxon>
        <taxon>Legionellales</taxon>
        <taxon>Legionellaceae</taxon>
        <taxon>Legionella</taxon>
    </lineage>
</organism>
<dbReference type="STRING" id="947033.Lste_1909"/>
<feature type="transmembrane region" description="Helical" evidence="8">
    <location>
        <begin position="258"/>
        <end position="279"/>
    </location>
</feature>
<protein>
    <recommendedName>
        <fullName evidence="11">Mannosyltransferase</fullName>
    </recommendedName>
</protein>
<evidence type="ECO:0000256" key="1">
    <source>
        <dbReference type="ARBA" id="ARBA00004651"/>
    </source>
</evidence>
<evidence type="ECO:0000256" key="4">
    <source>
        <dbReference type="ARBA" id="ARBA00022692"/>
    </source>
</evidence>
<dbReference type="EMBL" id="LNYY01000019">
    <property type="protein sequence ID" value="KTD68751.1"/>
    <property type="molecule type" value="Genomic_DNA"/>
</dbReference>
<evidence type="ECO:0000313" key="9">
    <source>
        <dbReference type="EMBL" id="KTD68751.1"/>
    </source>
</evidence>
<accession>A0A0W0ZHQ4</accession>